<feature type="transmembrane region" description="Helical" evidence="11">
    <location>
        <begin position="120"/>
        <end position="139"/>
    </location>
</feature>
<keyword evidence="6 11" id="KW-0812">Transmembrane</keyword>
<dbReference type="PANTHER" id="PTHR30561">
    <property type="entry name" value="SMR FAMILY PROTON-DEPENDENT DRUG EFFLUX TRANSPORTER SUGE"/>
    <property type="match status" value="1"/>
</dbReference>
<dbReference type="InterPro" id="IPR000620">
    <property type="entry name" value="EamA_dom"/>
</dbReference>
<proteinExistence type="predicted"/>
<feature type="domain" description="EamA" evidence="12">
    <location>
        <begin position="22"/>
        <end position="135"/>
    </location>
</feature>
<dbReference type="Pfam" id="PF00892">
    <property type="entry name" value="EamA"/>
    <property type="match status" value="2"/>
</dbReference>
<evidence type="ECO:0000313" key="13">
    <source>
        <dbReference type="EMBL" id="AKI96899.1"/>
    </source>
</evidence>
<sequence>MTVPILALALRILLLAFEKIVLKFMGDRTGALYRNLAASFLFFFIGALVLLPFAVTREISNWHFLIPCLLSALLYSFSSFAYVSSIATGEVSLVTPISSLNAAVILLFAAAFLGEKITGVKLLGIFLMLYGIFILKGMLTPLKSFRAIINDRPSQLMFVSVVLQSLGRVIDKSFASDNDPLIYATMLYFVVSFNFFLLLQLRKKGKQIVSSFREKPFPMLIGGAINGAAYLFLLIAIKSIELSLVEPLANLSIILAMFFAAVIFKEKLLEKLPGGLLVILGGWLLAMSV</sequence>
<evidence type="ECO:0000256" key="6">
    <source>
        <dbReference type="ARBA" id="ARBA00022692"/>
    </source>
</evidence>
<dbReference type="GO" id="GO:0005886">
    <property type="term" value="C:plasma membrane"/>
    <property type="evidence" value="ECO:0007669"/>
    <property type="project" value="UniProtKB-SubCell"/>
</dbReference>
<dbReference type="InterPro" id="IPR037185">
    <property type="entry name" value="EmrE-like"/>
</dbReference>
<keyword evidence="14" id="KW-1185">Reference proteome</keyword>
<evidence type="ECO:0000256" key="1">
    <source>
        <dbReference type="ARBA" id="ARBA00004651"/>
    </source>
</evidence>
<gene>
    <name evidence="13" type="ORF">IX53_02645</name>
</gene>
<feature type="transmembrane region" description="Helical" evidence="11">
    <location>
        <begin position="62"/>
        <end position="87"/>
    </location>
</feature>
<dbReference type="InterPro" id="IPR000390">
    <property type="entry name" value="Small_drug/metabolite_transptr"/>
</dbReference>
<comment type="subcellular location">
    <subcellularLocation>
        <location evidence="1">Cell membrane</location>
        <topology evidence="1">Multi-pass membrane protein</topology>
    </subcellularLocation>
</comment>
<organism evidence="13 14">
    <name type="scientific">Kosmotoga pacifica</name>
    <dbReference type="NCBI Taxonomy" id="1330330"/>
    <lineage>
        <taxon>Bacteria</taxon>
        <taxon>Thermotogati</taxon>
        <taxon>Thermotogota</taxon>
        <taxon>Thermotogae</taxon>
        <taxon>Kosmotogales</taxon>
        <taxon>Kosmotogaceae</taxon>
        <taxon>Kosmotoga</taxon>
    </lineage>
</organism>
<evidence type="ECO:0000256" key="10">
    <source>
        <dbReference type="ARBA" id="ARBA00023136"/>
    </source>
</evidence>
<keyword evidence="7" id="KW-0448">Lipopolysaccharide biosynthesis</keyword>
<feature type="transmembrane region" description="Helical" evidence="11">
    <location>
        <begin position="93"/>
        <end position="113"/>
    </location>
</feature>
<evidence type="ECO:0000256" key="11">
    <source>
        <dbReference type="SAM" id="Phobius"/>
    </source>
</evidence>
<feature type="transmembrane region" description="Helical" evidence="11">
    <location>
        <begin position="32"/>
        <end position="55"/>
    </location>
</feature>
<evidence type="ECO:0000256" key="7">
    <source>
        <dbReference type="ARBA" id="ARBA00022985"/>
    </source>
</evidence>
<dbReference type="Proteomes" id="UP000035159">
    <property type="component" value="Chromosome"/>
</dbReference>
<keyword evidence="9" id="KW-0443">Lipid metabolism</keyword>
<dbReference type="RefSeq" id="WP_047754034.1">
    <property type="nucleotide sequence ID" value="NZ_CAJUHA010000019.1"/>
</dbReference>
<evidence type="ECO:0000259" key="12">
    <source>
        <dbReference type="Pfam" id="PF00892"/>
    </source>
</evidence>
<protein>
    <submittedName>
        <fullName evidence="13">Membrane protein</fullName>
    </submittedName>
</protein>
<evidence type="ECO:0000313" key="14">
    <source>
        <dbReference type="Proteomes" id="UP000035159"/>
    </source>
</evidence>
<keyword evidence="8 11" id="KW-1133">Transmembrane helix</keyword>
<evidence type="ECO:0000256" key="8">
    <source>
        <dbReference type="ARBA" id="ARBA00022989"/>
    </source>
</evidence>
<dbReference type="GO" id="GO:0009103">
    <property type="term" value="P:lipopolysaccharide biosynthetic process"/>
    <property type="evidence" value="ECO:0007669"/>
    <property type="project" value="UniProtKB-KW"/>
</dbReference>
<dbReference type="SUPFAM" id="SSF103481">
    <property type="entry name" value="Multidrug resistance efflux transporter EmrE"/>
    <property type="match status" value="2"/>
</dbReference>
<dbReference type="Gene3D" id="1.10.3730.20">
    <property type="match status" value="2"/>
</dbReference>
<keyword evidence="2" id="KW-1003">Cell membrane</keyword>
<evidence type="ECO:0000256" key="9">
    <source>
        <dbReference type="ARBA" id="ARBA00023098"/>
    </source>
</evidence>
<dbReference type="PANTHER" id="PTHR30561:SF9">
    <property type="entry name" value="4-AMINO-4-DEOXY-L-ARABINOSE-PHOSPHOUNDECAPRENOL FLIPPASE SUBUNIT ARNF-RELATED"/>
    <property type="match status" value="1"/>
</dbReference>
<dbReference type="EMBL" id="CP011232">
    <property type="protein sequence ID" value="AKI96899.1"/>
    <property type="molecule type" value="Genomic_DNA"/>
</dbReference>
<keyword evidence="3" id="KW-0444">Lipid biosynthesis</keyword>
<feature type="transmembrane region" description="Helical" evidence="11">
    <location>
        <begin position="243"/>
        <end position="264"/>
    </location>
</feature>
<evidence type="ECO:0000256" key="2">
    <source>
        <dbReference type="ARBA" id="ARBA00022475"/>
    </source>
</evidence>
<keyword evidence="5" id="KW-0441">Lipid A biosynthesis</keyword>
<accession>A0A0G2ZBF0</accession>
<keyword evidence="4" id="KW-0997">Cell inner membrane</keyword>
<dbReference type="PATRIC" id="fig|1330330.3.peg.533"/>
<name>A0A0G2ZBF0_9BACT</name>
<dbReference type="KEGG" id="kpf:IX53_02645"/>
<feature type="transmembrane region" description="Helical" evidence="11">
    <location>
        <begin position="181"/>
        <end position="199"/>
    </location>
</feature>
<evidence type="ECO:0000256" key="3">
    <source>
        <dbReference type="ARBA" id="ARBA00022516"/>
    </source>
</evidence>
<dbReference type="AlphaFoldDB" id="A0A0G2ZBF0"/>
<dbReference type="GO" id="GO:0022857">
    <property type="term" value="F:transmembrane transporter activity"/>
    <property type="evidence" value="ECO:0007669"/>
    <property type="project" value="InterPro"/>
</dbReference>
<feature type="domain" description="EamA" evidence="12">
    <location>
        <begin position="156"/>
        <end position="286"/>
    </location>
</feature>
<evidence type="ECO:0000256" key="5">
    <source>
        <dbReference type="ARBA" id="ARBA00022556"/>
    </source>
</evidence>
<dbReference type="STRING" id="1330330.IX53_02645"/>
<evidence type="ECO:0000256" key="4">
    <source>
        <dbReference type="ARBA" id="ARBA00022519"/>
    </source>
</evidence>
<reference evidence="13 14" key="1">
    <citation type="submission" date="2015-04" db="EMBL/GenBank/DDBJ databases">
        <title>Complete Genome Sequence of Kosmotoga pacifica SLHLJ1.</title>
        <authorList>
            <person name="Jiang L.J."/>
            <person name="Shao Z.Z."/>
            <person name="Jebbar M."/>
        </authorList>
    </citation>
    <scope>NUCLEOTIDE SEQUENCE [LARGE SCALE GENOMIC DNA]</scope>
    <source>
        <strain evidence="13 14">SLHLJ1</strain>
    </source>
</reference>
<feature type="transmembrane region" description="Helical" evidence="11">
    <location>
        <begin position="219"/>
        <end position="237"/>
    </location>
</feature>
<keyword evidence="10 11" id="KW-0472">Membrane</keyword>